<dbReference type="InterPro" id="IPR043461">
    <property type="entry name" value="LpxH-like"/>
</dbReference>
<keyword evidence="7" id="KW-0378">Hydrolase</keyword>
<gene>
    <name evidence="7" type="ORF">ABS311_20015</name>
</gene>
<reference evidence="7 8" key="1">
    <citation type="submission" date="2024-06" db="EMBL/GenBank/DDBJ databases">
        <authorList>
            <person name="Chen R.Y."/>
        </authorList>
    </citation>
    <scope>NUCLEOTIDE SEQUENCE [LARGE SCALE GENOMIC DNA]</scope>
    <source>
        <strain evidence="7 8">D2</strain>
    </source>
</reference>
<dbReference type="EMBL" id="JBELOE010000284">
    <property type="protein sequence ID" value="MER2494169.1"/>
    <property type="molecule type" value="Genomic_DNA"/>
</dbReference>
<evidence type="ECO:0000259" key="6">
    <source>
        <dbReference type="Pfam" id="PF00149"/>
    </source>
</evidence>
<dbReference type="InterPro" id="IPR004843">
    <property type="entry name" value="Calcineurin-like_PHP"/>
</dbReference>
<evidence type="ECO:0000256" key="2">
    <source>
        <dbReference type="ARBA" id="ARBA00022519"/>
    </source>
</evidence>
<dbReference type="GO" id="GO:0016787">
    <property type="term" value="F:hydrolase activity"/>
    <property type="evidence" value="ECO:0007669"/>
    <property type="project" value="UniProtKB-KW"/>
</dbReference>
<comment type="caution">
    <text evidence="7">The sequence shown here is derived from an EMBL/GenBank/DDBJ whole genome shotgun (WGS) entry which is preliminary data.</text>
</comment>
<protein>
    <submittedName>
        <fullName evidence="7">UDP-2,3-diacylglucosamine diphosphatase</fullName>
        <ecNumber evidence="7">3.6.1.54</ecNumber>
    </submittedName>
</protein>
<keyword evidence="2" id="KW-0997">Cell inner membrane</keyword>
<proteinExistence type="predicted"/>
<evidence type="ECO:0000256" key="3">
    <source>
        <dbReference type="ARBA" id="ARBA00022723"/>
    </source>
</evidence>
<keyword evidence="1" id="KW-1003">Cell membrane</keyword>
<evidence type="ECO:0000313" key="8">
    <source>
        <dbReference type="Proteomes" id="UP001467690"/>
    </source>
</evidence>
<dbReference type="Gene3D" id="3.60.21.10">
    <property type="match status" value="1"/>
</dbReference>
<evidence type="ECO:0000256" key="4">
    <source>
        <dbReference type="ARBA" id="ARBA00023136"/>
    </source>
</evidence>
<keyword evidence="3" id="KW-0479">Metal-binding</keyword>
<dbReference type="RefSeq" id="WP_350403180.1">
    <property type="nucleotide sequence ID" value="NZ_JBELOE010000284.1"/>
</dbReference>
<dbReference type="InterPro" id="IPR029052">
    <property type="entry name" value="Metallo-depent_PP-like"/>
</dbReference>
<feature type="domain" description="Calcineurin-like phosphoesterase" evidence="6">
    <location>
        <begin position="12"/>
        <end position="209"/>
    </location>
</feature>
<dbReference type="EC" id="3.6.1.54" evidence="7"/>
<keyword evidence="4" id="KW-0472">Membrane</keyword>
<dbReference type="SUPFAM" id="SSF56300">
    <property type="entry name" value="Metallo-dependent phosphatases"/>
    <property type="match status" value="1"/>
</dbReference>
<keyword evidence="5" id="KW-0464">Manganese</keyword>
<sequence length="268" mass="30837">MAPKKSKYQTIWLSDIHLGCKDCKAQYLLDLLNKVEAKTIYLVGDIIDIWALERRFSWPKLHNQVVDTLIDKAKQGTRVIYIPGNHDEKVRKYIGMTFADIEIHQDYVHTTLQDKKLLVIHGDVFDGKVCLGKWQSRLGDVLYDFLLFLNRVCYATRKRFGWGYWSLAGYIKSRVKGANEAIKRYQDAAIEYAKARGTDGIVCGHIHQPDMIYRDDILYCNDGDWLENCTMLAENLDGSIELIYWTETVQSLTQFSDFAPVTPANQAA</sequence>
<organism evidence="7 8">
    <name type="scientific">Catenovulum sediminis</name>
    <dbReference type="NCBI Taxonomy" id="1740262"/>
    <lineage>
        <taxon>Bacteria</taxon>
        <taxon>Pseudomonadati</taxon>
        <taxon>Pseudomonadota</taxon>
        <taxon>Gammaproteobacteria</taxon>
        <taxon>Alteromonadales</taxon>
        <taxon>Alteromonadaceae</taxon>
        <taxon>Catenovulum</taxon>
    </lineage>
</organism>
<dbReference type="Proteomes" id="UP001467690">
    <property type="component" value="Unassembled WGS sequence"/>
</dbReference>
<dbReference type="Pfam" id="PF00149">
    <property type="entry name" value="Metallophos"/>
    <property type="match status" value="1"/>
</dbReference>
<dbReference type="PANTHER" id="PTHR34990:SF2">
    <property type="entry name" value="BLL8164 PROTEIN"/>
    <property type="match status" value="1"/>
</dbReference>
<dbReference type="CDD" id="cd07398">
    <property type="entry name" value="MPP_YbbF-LpxH"/>
    <property type="match status" value="1"/>
</dbReference>
<name>A0ABV1RMJ3_9ALTE</name>
<evidence type="ECO:0000313" key="7">
    <source>
        <dbReference type="EMBL" id="MER2494169.1"/>
    </source>
</evidence>
<evidence type="ECO:0000256" key="1">
    <source>
        <dbReference type="ARBA" id="ARBA00022475"/>
    </source>
</evidence>
<keyword evidence="8" id="KW-1185">Reference proteome</keyword>
<accession>A0ABV1RMJ3</accession>
<evidence type="ECO:0000256" key="5">
    <source>
        <dbReference type="ARBA" id="ARBA00023211"/>
    </source>
</evidence>
<dbReference type="PANTHER" id="PTHR34990">
    <property type="entry name" value="UDP-2,3-DIACYLGLUCOSAMINE HYDROLASE-RELATED"/>
    <property type="match status" value="1"/>
</dbReference>